<organism evidence="2 3">
    <name type="scientific">Xanthomonas citri pv. sesbaniae</name>
    <dbReference type="NCBI Taxonomy" id="473425"/>
    <lineage>
        <taxon>Bacteria</taxon>
        <taxon>Pseudomonadati</taxon>
        <taxon>Pseudomonadota</taxon>
        <taxon>Gammaproteobacteria</taxon>
        <taxon>Lysobacterales</taxon>
        <taxon>Lysobacteraceae</taxon>
        <taxon>Xanthomonas</taxon>
    </lineage>
</organism>
<feature type="compositionally biased region" description="Basic and acidic residues" evidence="1">
    <location>
        <begin position="66"/>
        <end position="87"/>
    </location>
</feature>
<evidence type="ECO:0000313" key="2">
    <source>
        <dbReference type="EMBL" id="MBZ3926379.1"/>
    </source>
</evidence>
<evidence type="ECO:0008006" key="4">
    <source>
        <dbReference type="Google" id="ProtNLM"/>
    </source>
</evidence>
<accession>A0AAW4RTT3</accession>
<comment type="caution">
    <text evidence="2">The sequence shown here is derived from an EMBL/GenBank/DDBJ whole genome shotgun (WGS) entry which is preliminary data.</text>
</comment>
<proteinExistence type="predicted"/>
<evidence type="ECO:0000256" key="1">
    <source>
        <dbReference type="SAM" id="MobiDB-lite"/>
    </source>
</evidence>
<gene>
    <name evidence="2" type="ORF">Xseb_02650</name>
</gene>
<reference evidence="2" key="1">
    <citation type="submission" date="2015-12" db="EMBL/GenBank/DDBJ databases">
        <authorList>
            <person name="Bansal K."/>
            <person name="Midha S."/>
            <person name="Patil P.B."/>
        </authorList>
    </citation>
    <scope>NUCLEOTIDE SEQUENCE</scope>
    <source>
        <strain evidence="2">LMG867</strain>
    </source>
</reference>
<dbReference type="EMBL" id="LOKL01000158">
    <property type="protein sequence ID" value="MBZ3926379.1"/>
    <property type="molecule type" value="Genomic_DNA"/>
</dbReference>
<dbReference type="AlphaFoldDB" id="A0AAW4RTT3"/>
<name>A0AAW4RTT3_XANCI</name>
<feature type="region of interest" description="Disordered" evidence="1">
    <location>
        <begin position="54"/>
        <end position="87"/>
    </location>
</feature>
<evidence type="ECO:0000313" key="3">
    <source>
        <dbReference type="Proteomes" id="UP000825388"/>
    </source>
</evidence>
<sequence>MTAIMVRLLVIAALAAFVGGLVLGHRWGKSDGSTERTQLSTDLATRTAERDTAQLLAGNAAGTTKSLRDSLTSERQRRLDQQKAAADELSMRSQRITTLERQATALRQKLNNQVIADENCTALRTQPVCAAVADGLWGK</sequence>
<dbReference type="RefSeq" id="WP_089111750.1">
    <property type="nucleotide sequence ID" value="NZ_LOKL01000158.1"/>
</dbReference>
<protein>
    <recommendedName>
        <fullName evidence="4">Endopeptidase</fullName>
    </recommendedName>
</protein>
<dbReference type="Proteomes" id="UP000825388">
    <property type="component" value="Unassembled WGS sequence"/>
</dbReference>